<evidence type="ECO:0008006" key="3">
    <source>
        <dbReference type="Google" id="ProtNLM"/>
    </source>
</evidence>
<name>A0A1N5TPG8_9ACTN</name>
<evidence type="ECO:0000313" key="1">
    <source>
        <dbReference type="EMBL" id="SIM50311.1"/>
    </source>
</evidence>
<proteinExistence type="predicted"/>
<accession>A0A1N5TPG8</accession>
<organism evidence="1 2">
    <name type="scientific">Micromonospora cremea</name>
    <dbReference type="NCBI Taxonomy" id="709881"/>
    <lineage>
        <taxon>Bacteria</taxon>
        <taxon>Bacillati</taxon>
        <taxon>Actinomycetota</taxon>
        <taxon>Actinomycetes</taxon>
        <taxon>Micromonosporales</taxon>
        <taxon>Micromonosporaceae</taxon>
        <taxon>Micromonospora</taxon>
    </lineage>
</organism>
<evidence type="ECO:0000313" key="2">
    <source>
        <dbReference type="Proteomes" id="UP000185124"/>
    </source>
</evidence>
<keyword evidence="2" id="KW-1185">Reference proteome</keyword>
<dbReference type="Proteomes" id="UP000185124">
    <property type="component" value="Unassembled WGS sequence"/>
</dbReference>
<dbReference type="EMBL" id="FSQT01000001">
    <property type="protein sequence ID" value="SIM50311.1"/>
    <property type="molecule type" value="Genomic_DNA"/>
</dbReference>
<protein>
    <recommendedName>
        <fullName evidence="3">F5/8 type C domain-containing protein</fullName>
    </recommendedName>
</protein>
<gene>
    <name evidence="1" type="ORF">SAMN04489832_0302</name>
</gene>
<sequence length="84" mass="8966">MRATSTIPPTAGSDALGVQAFRVEVLVDGVWQSAGTVGQNSANPARLDLSGAPRGIQQARLVFTQPSPTDNLARVIEMEIYGWR</sequence>
<dbReference type="AlphaFoldDB" id="A0A1N5TPG8"/>
<reference evidence="2" key="1">
    <citation type="submission" date="2016-12" db="EMBL/GenBank/DDBJ databases">
        <authorList>
            <person name="Varghese N."/>
            <person name="Submissions S."/>
        </authorList>
    </citation>
    <scope>NUCLEOTIDE SEQUENCE [LARGE SCALE GENOMIC DNA]</scope>
    <source>
        <strain evidence="2">DSM 45599</strain>
    </source>
</reference>